<dbReference type="InterPro" id="IPR050437">
    <property type="entry name" value="Ribos_protein_bS1-like"/>
</dbReference>
<feature type="domain" description="S1 motif" evidence="8">
    <location>
        <begin position="284"/>
        <end position="354"/>
    </location>
</feature>
<reference evidence="9 12" key="2">
    <citation type="submission" date="2020-01" db="EMBL/GenBank/DDBJ databases">
        <authorList>
            <person name="Wang S."/>
        </authorList>
    </citation>
    <scope>NUCLEOTIDE SEQUENCE [LARGE SCALE GENOMIC DNA]</scope>
    <source>
        <strain evidence="9 12">D151-2-6</strain>
    </source>
</reference>
<dbReference type="InterPro" id="IPR000110">
    <property type="entry name" value="Ribosomal_bS1"/>
</dbReference>
<dbReference type="SMART" id="SM00316">
    <property type="entry name" value="S1"/>
    <property type="match status" value="6"/>
</dbReference>
<evidence type="ECO:0000313" key="12">
    <source>
        <dbReference type="Proteomes" id="UP000501325"/>
    </source>
</evidence>
<dbReference type="SUPFAM" id="SSF50249">
    <property type="entry name" value="Nucleic acid-binding proteins"/>
    <property type="match status" value="6"/>
</dbReference>
<comment type="function">
    <text evidence="6 7">Binds mRNA; thus facilitating recognition of the initiation point. It is needed to translate mRNA with a short Shine-Dalgarno (SD) purine-rich sequence.</text>
</comment>
<dbReference type="NCBIfam" id="NF004952">
    <property type="entry name" value="PRK06299.1-2"/>
    <property type="match status" value="1"/>
</dbReference>
<dbReference type="EMBL" id="UXHF01000016">
    <property type="protein sequence ID" value="VDC49304.1"/>
    <property type="molecule type" value="Genomic_DNA"/>
</dbReference>
<evidence type="ECO:0000256" key="3">
    <source>
        <dbReference type="ARBA" id="ARBA00022884"/>
    </source>
</evidence>
<dbReference type="InterPro" id="IPR012340">
    <property type="entry name" value="NA-bd_OB-fold"/>
</dbReference>
<dbReference type="InterPro" id="IPR035104">
    <property type="entry name" value="Ribosomal_protein_S1-like"/>
</dbReference>
<evidence type="ECO:0000313" key="11">
    <source>
        <dbReference type="Proteomes" id="UP000289220"/>
    </source>
</evidence>
<reference evidence="10 11" key="1">
    <citation type="submission" date="2018-11" db="EMBL/GenBank/DDBJ databases">
        <authorList>
            <person name="Peiro R."/>
            <person name="Begona"/>
            <person name="Cbmso G."/>
            <person name="Lopez M."/>
            <person name="Gonzalez S."/>
            <person name="Sacristan E."/>
            <person name="Castillo E."/>
        </authorList>
    </citation>
    <scope>NUCLEOTIDE SEQUENCE [LARGE SCALE GENOMIC DNA]</scope>
    <source>
        <strain evidence="10">Brev_genome</strain>
    </source>
</reference>
<feature type="domain" description="S1 motif" evidence="8">
    <location>
        <begin position="371"/>
        <end position="441"/>
    </location>
</feature>
<dbReference type="Proteomes" id="UP000501325">
    <property type="component" value="Chromosome"/>
</dbReference>
<feature type="domain" description="S1 motif" evidence="8">
    <location>
        <begin position="112"/>
        <end position="178"/>
    </location>
</feature>
<dbReference type="GO" id="GO:0022627">
    <property type="term" value="C:cytosolic small ribosomal subunit"/>
    <property type="evidence" value="ECO:0007669"/>
    <property type="project" value="TreeGrafter"/>
</dbReference>
<dbReference type="CDD" id="cd04465">
    <property type="entry name" value="S1_RPS1_repeat_ec2_hs2"/>
    <property type="match status" value="1"/>
</dbReference>
<dbReference type="GO" id="GO:0003735">
    <property type="term" value="F:structural constituent of ribosome"/>
    <property type="evidence" value="ECO:0007669"/>
    <property type="project" value="InterPro"/>
</dbReference>
<comment type="similarity">
    <text evidence="1 7">Belongs to the bacterial ribosomal protein bS1 family.</text>
</comment>
<dbReference type="Gene3D" id="2.40.50.140">
    <property type="entry name" value="Nucleic acid-binding proteins"/>
    <property type="match status" value="6"/>
</dbReference>
<dbReference type="PIRSF" id="PIRSF002111">
    <property type="entry name" value="RpsA"/>
    <property type="match status" value="1"/>
</dbReference>
<keyword evidence="11" id="KW-1185">Reference proteome</keyword>
<gene>
    <name evidence="10" type="primary">rpsA</name>
    <name evidence="10" type="ORF">BREV_BREV_01128</name>
    <name evidence="9" type="ORF">GYM46_10430</name>
</gene>
<dbReference type="GO" id="GO:0006412">
    <property type="term" value="P:translation"/>
    <property type="evidence" value="ECO:0007669"/>
    <property type="project" value="InterPro"/>
</dbReference>
<evidence type="ECO:0000256" key="6">
    <source>
        <dbReference type="ARBA" id="ARBA00025604"/>
    </source>
</evidence>
<evidence type="ECO:0000256" key="4">
    <source>
        <dbReference type="ARBA" id="ARBA00022980"/>
    </source>
</evidence>
<dbReference type="FunFam" id="2.40.50.140:FF:000018">
    <property type="entry name" value="30S ribosomal protein S1"/>
    <property type="match status" value="1"/>
</dbReference>
<dbReference type="PANTHER" id="PTHR10724">
    <property type="entry name" value="30S RIBOSOMAL PROTEIN S1"/>
    <property type="match status" value="1"/>
</dbReference>
<dbReference type="NCBIfam" id="TIGR00717">
    <property type="entry name" value="rpsA"/>
    <property type="match status" value="1"/>
</dbReference>
<dbReference type="AlphaFoldDB" id="A0A6G7EJ17"/>
<accession>A0A6G7EJ17</accession>
<dbReference type="NCBIfam" id="NF004955">
    <property type="entry name" value="PRK06299.1-5"/>
    <property type="match status" value="1"/>
</dbReference>
<dbReference type="PRINTS" id="PR00681">
    <property type="entry name" value="RIBOSOMALS1"/>
</dbReference>
<keyword evidence="4 7" id="KW-0689">Ribosomal protein</keyword>
<keyword evidence="2" id="KW-0677">Repeat</keyword>
<dbReference type="Proteomes" id="UP000289220">
    <property type="component" value="Unassembled WGS sequence"/>
</dbReference>
<feature type="domain" description="S1 motif" evidence="8">
    <location>
        <begin position="28"/>
        <end position="94"/>
    </location>
</feature>
<dbReference type="GO" id="GO:0003729">
    <property type="term" value="F:mRNA binding"/>
    <property type="evidence" value="ECO:0007669"/>
    <property type="project" value="TreeGrafter"/>
</dbReference>
<dbReference type="CDD" id="cd05687">
    <property type="entry name" value="S1_RPS1_repeat_ec1_hs1"/>
    <property type="match status" value="1"/>
</dbReference>
<evidence type="ECO:0000256" key="5">
    <source>
        <dbReference type="ARBA" id="ARBA00023274"/>
    </source>
</evidence>
<evidence type="ECO:0000313" key="10">
    <source>
        <dbReference type="EMBL" id="VDC49304.1"/>
    </source>
</evidence>
<protein>
    <recommendedName>
        <fullName evidence="7">30S ribosomal protein S1</fullName>
    </recommendedName>
</protein>
<organism evidence="10 11">
    <name type="scientific">Brevundimonas mediterranea</name>
    <dbReference type="NCBI Taxonomy" id="74329"/>
    <lineage>
        <taxon>Bacteria</taxon>
        <taxon>Pseudomonadati</taxon>
        <taxon>Pseudomonadota</taxon>
        <taxon>Alphaproteobacteria</taxon>
        <taxon>Caulobacterales</taxon>
        <taxon>Caulobacteraceae</taxon>
        <taxon>Brevundimonas</taxon>
    </lineage>
</organism>
<evidence type="ECO:0000259" key="8">
    <source>
        <dbReference type="PROSITE" id="PS50126"/>
    </source>
</evidence>
<proteinExistence type="inferred from homology"/>
<evidence type="ECO:0000256" key="2">
    <source>
        <dbReference type="ARBA" id="ARBA00022737"/>
    </source>
</evidence>
<dbReference type="KEGG" id="bmed:GYM46_10430"/>
<feature type="domain" description="S1 motif" evidence="8">
    <location>
        <begin position="457"/>
        <end position="529"/>
    </location>
</feature>
<dbReference type="PROSITE" id="PS50126">
    <property type="entry name" value="S1"/>
    <property type="match status" value="6"/>
</dbReference>
<keyword evidence="5 7" id="KW-0687">Ribonucleoprotein</keyword>
<dbReference type="EMBL" id="CP048751">
    <property type="protein sequence ID" value="QIH73329.1"/>
    <property type="molecule type" value="Genomic_DNA"/>
</dbReference>
<evidence type="ECO:0000256" key="1">
    <source>
        <dbReference type="ARBA" id="ARBA00006767"/>
    </source>
</evidence>
<dbReference type="CDD" id="cd05688">
    <property type="entry name" value="S1_RPS1_repeat_ec3"/>
    <property type="match status" value="1"/>
</dbReference>
<feature type="domain" description="S1 motif" evidence="8">
    <location>
        <begin position="199"/>
        <end position="267"/>
    </location>
</feature>
<dbReference type="InterPro" id="IPR003029">
    <property type="entry name" value="S1_domain"/>
</dbReference>
<evidence type="ECO:0000313" key="9">
    <source>
        <dbReference type="EMBL" id="QIH73329.1"/>
    </source>
</evidence>
<evidence type="ECO:0000256" key="7">
    <source>
        <dbReference type="PIRNR" id="PIRNR002111"/>
    </source>
</evidence>
<dbReference type="Pfam" id="PF00575">
    <property type="entry name" value="S1"/>
    <property type="match status" value="6"/>
</dbReference>
<name>A0A6G7EJ17_9CAUL</name>
<sequence length="567" mass="61790">MSDTLNPTRDDFSALLDEQLQGRDFGEGQVVHGRVVGIEKDIVIIDVGLKTEGRISMREFGQGEDAKLPKVGDNVEVYLERVENALGEAVISRDKARREEAWTRLEVVFAEGQPVNGAIVGRVKGGFTVDLGGASAFLPGSQVDIRPVRDVGPLMGKEQPFQILKMDRPRGNIVVSRRAILEEARAEQRTELVGQLQEGEVREGVVKNITDYGAFVDLGGIDGLLHVTDMSWKRVSHPSQVLAVGDTVKVQIVKINPDTQRISLGMKQLQSDPWDGVEAKYPVGAKYTGRITNITDYGAFVELEAGVEGLVHVSEMSWTKKNVHPGKIVSTSQEVDVVVLDVDASKRRISLGLKQAQDNPWDAFVANNPIGSTVEGEVKNATEFGLFIGLDNDIDGMVHLSDLDWSVSGEEAIQRYRKGEMVKAKVLDVDVEKERVSLGIKQLGGDPIGEGDTYRRGQQITVTVSSIESGGIEVKFGEDDAPVTAFVRKSDLSRDRNEQRPERFAVGDRVDAMITAVDKASRRVSVSIKALEMKDEQEAIEQFGSSDSGASLGDILGAALKNAGTKE</sequence>
<dbReference type="FunFam" id="2.40.50.140:FF:000011">
    <property type="entry name" value="30S ribosomal protein S1"/>
    <property type="match status" value="1"/>
</dbReference>
<keyword evidence="3 7" id="KW-0694">RNA-binding</keyword>
<dbReference type="PANTHER" id="PTHR10724:SF7">
    <property type="entry name" value="SMALL RIBOSOMAL SUBUNIT PROTEIN BS1C"/>
    <property type="match status" value="1"/>
</dbReference>
<dbReference type="RefSeq" id="WP_008262491.1">
    <property type="nucleotide sequence ID" value="NZ_CP048751.1"/>
</dbReference>